<gene>
    <name evidence="3" type="ORF">ACFY35_00705</name>
</gene>
<comment type="caution">
    <text evidence="3">The sequence shown here is derived from an EMBL/GenBank/DDBJ whole genome shotgun (WGS) entry which is preliminary data.</text>
</comment>
<evidence type="ECO:0000313" key="4">
    <source>
        <dbReference type="Proteomes" id="UP001602245"/>
    </source>
</evidence>
<feature type="transmembrane region" description="Helical" evidence="2">
    <location>
        <begin position="143"/>
        <end position="170"/>
    </location>
</feature>
<organism evidence="3 4">
    <name type="scientific">Paractinoplanes globisporus</name>
    <dbReference type="NCBI Taxonomy" id="113565"/>
    <lineage>
        <taxon>Bacteria</taxon>
        <taxon>Bacillati</taxon>
        <taxon>Actinomycetota</taxon>
        <taxon>Actinomycetes</taxon>
        <taxon>Micromonosporales</taxon>
        <taxon>Micromonosporaceae</taxon>
        <taxon>Paractinoplanes</taxon>
    </lineage>
</organism>
<protein>
    <submittedName>
        <fullName evidence="3">Zinc-ribbon domain-containing protein</fullName>
    </submittedName>
</protein>
<name>A0ABW6W6M3_9ACTN</name>
<keyword evidence="2" id="KW-0812">Transmembrane</keyword>
<evidence type="ECO:0000256" key="1">
    <source>
        <dbReference type="SAM" id="MobiDB-lite"/>
    </source>
</evidence>
<feature type="region of interest" description="Disordered" evidence="1">
    <location>
        <begin position="42"/>
        <end position="88"/>
    </location>
</feature>
<reference evidence="3 4" key="1">
    <citation type="submission" date="2024-10" db="EMBL/GenBank/DDBJ databases">
        <title>The Natural Products Discovery Center: Release of the First 8490 Sequenced Strains for Exploring Actinobacteria Biosynthetic Diversity.</title>
        <authorList>
            <person name="Kalkreuter E."/>
            <person name="Kautsar S.A."/>
            <person name="Yang D."/>
            <person name="Bader C.D."/>
            <person name="Teijaro C.N."/>
            <person name="Fluegel L."/>
            <person name="Davis C.M."/>
            <person name="Simpson J.R."/>
            <person name="Lauterbach L."/>
            <person name="Steele A.D."/>
            <person name="Gui C."/>
            <person name="Meng S."/>
            <person name="Li G."/>
            <person name="Viehrig K."/>
            <person name="Ye F."/>
            <person name="Su P."/>
            <person name="Kiefer A.F."/>
            <person name="Nichols A."/>
            <person name="Cepeda A.J."/>
            <person name="Yan W."/>
            <person name="Fan B."/>
            <person name="Jiang Y."/>
            <person name="Adhikari A."/>
            <person name="Zheng C.-J."/>
            <person name="Schuster L."/>
            <person name="Cowan T.M."/>
            <person name="Smanski M.J."/>
            <person name="Chevrette M.G."/>
            <person name="De Carvalho L.P.S."/>
            <person name="Shen B."/>
        </authorList>
    </citation>
    <scope>NUCLEOTIDE SEQUENCE [LARGE SCALE GENOMIC DNA]</scope>
    <source>
        <strain evidence="3 4">NPDC000087</strain>
    </source>
</reference>
<accession>A0ABW6W6M3</accession>
<evidence type="ECO:0000313" key="3">
    <source>
        <dbReference type="EMBL" id="MFF5287925.1"/>
    </source>
</evidence>
<proteinExistence type="predicted"/>
<sequence>MPEVYGQVRQMPCPDCGNPVHPDREQLCPNCGYPLMFLRKGGGDGDAAAQSIPRSPRPGDDATNLRVVPQPVPQPRTDTPRFTPGSYGGPPRGQVQCRNCGYPNDQARVRCERCGFELRQARPQARQLGPVAYQQQAPARRSWGWLIIVLLILAVLALLLLGGTLLWLWLT</sequence>
<keyword evidence="2" id="KW-1133">Transmembrane helix</keyword>
<dbReference type="Proteomes" id="UP001602245">
    <property type="component" value="Unassembled WGS sequence"/>
</dbReference>
<evidence type="ECO:0000256" key="2">
    <source>
        <dbReference type="SAM" id="Phobius"/>
    </source>
</evidence>
<keyword evidence="4" id="KW-1185">Reference proteome</keyword>
<dbReference type="EMBL" id="JBIAZU010000001">
    <property type="protein sequence ID" value="MFF5287925.1"/>
    <property type="molecule type" value="Genomic_DNA"/>
</dbReference>
<dbReference type="RefSeq" id="WP_020516434.1">
    <property type="nucleotide sequence ID" value="NZ_JBIAZU010000001.1"/>
</dbReference>
<keyword evidence="2" id="KW-0472">Membrane</keyword>